<dbReference type="InterPro" id="IPR000719">
    <property type="entry name" value="Prot_kinase_dom"/>
</dbReference>
<keyword evidence="5" id="KW-0472">Membrane</keyword>
<dbReference type="InterPro" id="IPR001932">
    <property type="entry name" value="PPM-type_phosphatase-like_dom"/>
</dbReference>
<evidence type="ECO:0000313" key="8">
    <source>
        <dbReference type="EMBL" id="MDR7153026.1"/>
    </source>
</evidence>
<comment type="caution">
    <text evidence="8">The sequence shown here is derived from an EMBL/GenBank/DDBJ whole genome shotgun (WGS) entry which is preliminary data.</text>
</comment>
<dbReference type="InterPro" id="IPR011009">
    <property type="entry name" value="Kinase-like_dom_sf"/>
</dbReference>
<dbReference type="InterPro" id="IPR036457">
    <property type="entry name" value="PPM-type-like_dom_sf"/>
</dbReference>
<evidence type="ECO:0000256" key="1">
    <source>
        <dbReference type="ARBA" id="ARBA00022679"/>
    </source>
</evidence>
<dbReference type="SMART" id="SM00332">
    <property type="entry name" value="PP2Cc"/>
    <property type="match status" value="1"/>
</dbReference>
<reference evidence="8 9" key="1">
    <citation type="submission" date="2023-07" db="EMBL/GenBank/DDBJ databases">
        <title>Sorghum-associated microbial communities from plants grown in Nebraska, USA.</title>
        <authorList>
            <person name="Schachtman D."/>
        </authorList>
    </citation>
    <scope>NUCLEOTIDE SEQUENCE [LARGE SCALE GENOMIC DNA]</scope>
    <source>
        <strain evidence="8 9">4249</strain>
    </source>
</reference>
<accession>A0ABU1WUM7</accession>
<gene>
    <name evidence="8" type="ORF">J2W49_005005</name>
</gene>
<keyword evidence="5" id="KW-0812">Transmembrane</keyword>
<keyword evidence="2" id="KW-0547">Nucleotide-binding</keyword>
<dbReference type="Gene3D" id="3.30.200.20">
    <property type="entry name" value="Phosphorylase Kinase, domain 1"/>
    <property type="match status" value="1"/>
</dbReference>
<keyword evidence="4" id="KW-0067">ATP-binding</keyword>
<evidence type="ECO:0000259" key="6">
    <source>
        <dbReference type="PROSITE" id="PS50011"/>
    </source>
</evidence>
<evidence type="ECO:0000256" key="5">
    <source>
        <dbReference type="SAM" id="Phobius"/>
    </source>
</evidence>
<dbReference type="CDD" id="cd14014">
    <property type="entry name" value="STKc_PknB_like"/>
    <property type="match status" value="1"/>
</dbReference>
<evidence type="ECO:0000313" key="9">
    <source>
        <dbReference type="Proteomes" id="UP001265700"/>
    </source>
</evidence>
<sequence>MAFQLDIGFVCQTGRKEKNEDFCAAMLPPAGQEDMGSIVAIADGVSTGGMGGEAAQTTVTSLVRSYHDTPETWDTTVALDRIIAAQNAWLTGVNRRRHPALGLTTLTALVLRGQSYTLAHVGDARCHLLRDGQFQLLTHDHVVDHPDLHHQLLRAVGLEDHLVVDYLQGDLEVGDTFVMLTDGVHGVLPERRLAECVAQASETAGGAQPAAERLVAAALAAGSTDNLTAMLVRVLDLQGPNLQDADRVAQSLPVPHKLKVGEVIDGFVVTAMVADNGINLLYQVRDPQSQTLYALKTLHPARAHDPDERAMLAHEAWLAKRMMSSRAADHLVAVHQPLPRRQSPTACYLLYDWHSGETLQQLLDREHRFGPVHAVSAAMQTLRVLGMLHRQGVIHRDIKPANLHLGDDGVLRVLDLGVALSGREPASMRRLHAGTPSFVNPEQWGHHGRAHAIGAGDAEPEPPDAQSDLFALGVTLYQLLTGKLPYGEVLPYQVGRYYRDPTPPSRHNPEVPIWLDHVVQKAVARDKALRFETAEEFLLALERGASRPLTVPPASALLHRDPTALWKLLLGISVLFNALLVMWLLFLPKA</sequence>
<dbReference type="PANTHER" id="PTHR43289">
    <property type="entry name" value="MITOGEN-ACTIVATED PROTEIN KINASE KINASE KINASE 20-RELATED"/>
    <property type="match status" value="1"/>
</dbReference>
<dbReference type="Proteomes" id="UP001265700">
    <property type="component" value="Unassembled WGS sequence"/>
</dbReference>
<dbReference type="Gene3D" id="1.10.510.10">
    <property type="entry name" value="Transferase(Phosphotransferase) domain 1"/>
    <property type="match status" value="1"/>
</dbReference>
<dbReference type="PROSITE" id="PS50011">
    <property type="entry name" value="PROTEIN_KINASE_DOM"/>
    <property type="match status" value="1"/>
</dbReference>
<keyword evidence="1" id="KW-0808">Transferase</keyword>
<feature type="transmembrane region" description="Helical" evidence="5">
    <location>
        <begin position="564"/>
        <end position="587"/>
    </location>
</feature>
<evidence type="ECO:0000256" key="2">
    <source>
        <dbReference type="ARBA" id="ARBA00022741"/>
    </source>
</evidence>
<dbReference type="Pfam" id="PF00069">
    <property type="entry name" value="Pkinase"/>
    <property type="match status" value="1"/>
</dbReference>
<dbReference type="PROSITE" id="PS51746">
    <property type="entry name" value="PPM_2"/>
    <property type="match status" value="1"/>
</dbReference>
<dbReference type="SUPFAM" id="SSF81606">
    <property type="entry name" value="PP2C-like"/>
    <property type="match status" value="1"/>
</dbReference>
<dbReference type="EMBL" id="JAVDWU010000016">
    <property type="protein sequence ID" value="MDR7153026.1"/>
    <property type="molecule type" value="Genomic_DNA"/>
</dbReference>
<dbReference type="SMART" id="SM00331">
    <property type="entry name" value="PP2C_SIG"/>
    <property type="match status" value="1"/>
</dbReference>
<dbReference type="SMART" id="SM00220">
    <property type="entry name" value="S_TKc"/>
    <property type="match status" value="1"/>
</dbReference>
<keyword evidence="5" id="KW-1133">Transmembrane helix</keyword>
<organism evidence="8 9">
    <name type="scientific">Hydrogenophaga palleronii</name>
    <dbReference type="NCBI Taxonomy" id="65655"/>
    <lineage>
        <taxon>Bacteria</taxon>
        <taxon>Pseudomonadati</taxon>
        <taxon>Pseudomonadota</taxon>
        <taxon>Betaproteobacteria</taxon>
        <taxon>Burkholderiales</taxon>
        <taxon>Comamonadaceae</taxon>
        <taxon>Hydrogenophaga</taxon>
    </lineage>
</organism>
<proteinExistence type="predicted"/>
<feature type="domain" description="Protein kinase" evidence="6">
    <location>
        <begin position="267"/>
        <end position="550"/>
    </location>
</feature>
<evidence type="ECO:0000256" key="3">
    <source>
        <dbReference type="ARBA" id="ARBA00022777"/>
    </source>
</evidence>
<dbReference type="Pfam" id="PF13672">
    <property type="entry name" value="PP2C_2"/>
    <property type="match status" value="1"/>
</dbReference>
<protein>
    <submittedName>
        <fullName evidence="8">Serine/threonine protein phosphatase PrpC</fullName>
    </submittedName>
</protein>
<keyword evidence="3" id="KW-0418">Kinase</keyword>
<dbReference type="SUPFAM" id="SSF56112">
    <property type="entry name" value="Protein kinase-like (PK-like)"/>
    <property type="match status" value="1"/>
</dbReference>
<dbReference type="PANTHER" id="PTHR43289:SF34">
    <property type="entry name" value="SERINE_THREONINE-PROTEIN KINASE YBDM-RELATED"/>
    <property type="match status" value="1"/>
</dbReference>
<evidence type="ECO:0000259" key="7">
    <source>
        <dbReference type="PROSITE" id="PS51746"/>
    </source>
</evidence>
<keyword evidence="9" id="KW-1185">Reference proteome</keyword>
<dbReference type="CDD" id="cd00143">
    <property type="entry name" value="PP2Cc"/>
    <property type="match status" value="1"/>
</dbReference>
<dbReference type="RefSeq" id="WP_310322358.1">
    <property type="nucleotide sequence ID" value="NZ_JAVDWU010000016.1"/>
</dbReference>
<feature type="domain" description="PPM-type phosphatase" evidence="7">
    <location>
        <begin position="6"/>
        <end position="234"/>
    </location>
</feature>
<dbReference type="Gene3D" id="3.60.40.10">
    <property type="entry name" value="PPM-type phosphatase domain"/>
    <property type="match status" value="1"/>
</dbReference>
<evidence type="ECO:0000256" key="4">
    <source>
        <dbReference type="ARBA" id="ARBA00022840"/>
    </source>
</evidence>
<name>A0ABU1WUM7_9BURK</name>